<reference evidence="1 2" key="1">
    <citation type="submission" date="2016-12" db="EMBL/GenBank/DDBJ databases">
        <authorList>
            <person name="Song W.-J."/>
            <person name="Kurnit D.M."/>
        </authorList>
    </citation>
    <scope>NUCLEOTIDE SEQUENCE [LARGE SCALE GENOMIC DNA]</scope>
    <source>
        <strain evidence="1 2">DSM 18488</strain>
    </source>
</reference>
<evidence type="ECO:0000313" key="1">
    <source>
        <dbReference type="EMBL" id="SHO42553.1"/>
    </source>
</evidence>
<evidence type="ECO:0008006" key="3">
    <source>
        <dbReference type="Google" id="ProtNLM"/>
    </source>
</evidence>
<dbReference type="OrthoDB" id="5511523at2"/>
<keyword evidence="2" id="KW-1185">Reference proteome</keyword>
<dbReference type="RefSeq" id="WP_073611410.1">
    <property type="nucleotide sequence ID" value="NZ_FRFE01000001.1"/>
</dbReference>
<gene>
    <name evidence="1" type="ORF">SAMN02745220_00017</name>
</gene>
<proteinExistence type="predicted"/>
<evidence type="ECO:0000313" key="2">
    <source>
        <dbReference type="Proteomes" id="UP000184603"/>
    </source>
</evidence>
<dbReference type="Proteomes" id="UP000184603">
    <property type="component" value="Unassembled WGS sequence"/>
</dbReference>
<dbReference type="SUPFAM" id="SSF141371">
    <property type="entry name" value="PilZ domain-like"/>
    <property type="match status" value="1"/>
</dbReference>
<dbReference type="AlphaFoldDB" id="A0A1M7XVE1"/>
<accession>A0A1M7XVE1</accession>
<organism evidence="1 2">
    <name type="scientific">Desulfopila aestuarii DSM 18488</name>
    <dbReference type="NCBI Taxonomy" id="1121416"/>
    <lineage>
        <taxon>Bacteria</taxon>
        <taxon>Pseudomonadati</taxon>
        <taxon>Thermodesulfobacteriota</taxon>
        <taxon>Desulfobulbia</taxon>
        <taxon>Desulfobulbales</taxon>
        <taxon>Desulfocapsaceae</taxon>
        <taxon>Desulfopila</taxon>
    </lineage>
</organism>
<sequence length="179" mass="20088">MKKLYIGNDNTVVLTCPACDKAKVVDVSRYLGSDGPINFTYRFQCDDCRCGHSSCKECVRENCTLGHVNTVQLERRKIARKELSLSGIFLPNTKDVMQVKILDISRKSVRVEFLGHTKADDGGKGIVDFLLDDPKETRVRKSVLVERCEGKEAVLVFQDEQSFSAADKAIGFYLMSIDQ</sequence>
<name>A0A1M7XVE1_9BACT</name>
<protein>
    <recommendedName>
        <fullName evidence="3">PilZ domain-containing protein</fullName>
    </recommendedName>
</protein>
<dbReference type="EMBL" id="FRFE01000001">
    <property type="protein sequence ID" value="SHO42553.1"/>
    <property type="molecule type" value="Genomic_DNA"/>
</dbReference>